<feature type="region of interest" description="Disordered" evidence="1">
    <location>
        <begin position="1"/>
        <end position="51"/>
    </location>
</feature>
<accession>A0A0D0CPV0</accession>
<feature type="region of interest" description="Disordered" evidence="1">
    <location>
        <begin position="76"/>
        <end position="103"/>
    </location>
</feature>
<gene>
    <name evidence="2" type="ORF">GYMLUDRAFT_43486</name>
</gene>
<proteinExistence type="predicted"/>
<sequence>MASSDHQHSSSDHRTHERRNSHSERRNTNPHASSHGVPHASSPRADPTVLHGSQDWQYIGGTMLPGSFSAVTGNQVIQKRSPHSASSSVRPSSHRQTHHTPKTDLSVLREYHRHDNRDPYAAPSGTTFGKASFSAVAGHQDFIYDRYYTTTERMNRIFLQHLIVSLTVRTNYRALMLTQVEITLSSSPEATAPFMDIPELVVHTHPAF</sequence>
<reference evidence="2 3" key="1">
    <citation type="submission" date="2014-04" db="EMBL/GenBank/DDBJ databases">
        <title>Evolutionary Origins and Diversification of the Mycorrhizal Mutualists.</title>
        <authorList>
            <consortium name="DOE Joint Genome Institute"/>
            <consortium name="Mycorrhizal Genomics Consortium"/>
            <person name="Kohler A."/>
            <person name="Kuo A."/>
            <person name="Nagy L.G."/>
            <person name="Floudas D."/>
            <person name="Copeland A."/>
            <person name="Barry K.W."/>
            <person name="Cichocki N."/>
            <person name="Veneault-Fourrey C."/>
            <person name="LaButti K."/>
            <person name="Lindquist E.A."/>
            <person name="Lipzen A."/>
            <person name="Lundell T."/>
            <person name="Morin E."/>
            <person name="Murat C."/>
            <person name="Riley R."/>
            <person name="Ohm R."/>
            <person name="Sun H."/>
            <person name="Tunlid A."/>
            <person name="Henrissat B."/>
            <person name="Grigoriev I.V."/>
            <person name="Hibbett D.S."/>
            <person name="Martin F."/>
        </authorList>
    </citation>
    <scope>NUCLEOTIDE SEQUENCE [LARGE SCALE GENOMIC DNA]</scope>
    <source>
        <strain evidence="2 3">FD-317 M1</strain>
    </source>
</reference>
<evidence type="ECO:0000256" key="1">
    <source>
        <dbReference type="SAM" id="MobiDB-lite"/>
    </source>
</evidence>
<dbReference type="HOGENOM" id="CLU_1321024_0_0_1"/>
<organism evidence="2 3">
    <name type="scientific">Collybiopsis luxurians FD-317 M1</name>
    <dbReference type="NCBI Taxonomy" id="944289"/>
    <lineage>
        <taxon>Eukaryota</taxon>
        <taxon>Fungi</taxon>
        <taxon>Dikarya</taxon>
        <taxon>Basidiomycota</taxon>
        <taxon>Agaricomycotina</taxon>
        <taxon>Agaricomycetes</taxon>
        <taxon>Agaricomycetidae</taxon>
        <taxon>Agaricales</taxon>
        <taxon>Marasmiineae</taxon>
        <taxon>Omphalotaceae</taxon>
        <taxon>Collybiopsis</taxon>
        <taxon>Collybiopsis luxurians</taxon>
    </lineage>
</organism>
<dbReference type="AlphaFoldDB" id="A0A0D0CPV0"/>
<evidence type="ECO:0000313" key="2">
    <source>
        <dbReference type="EMBL" id="KIK60937.1"/>
    </source>
</evidence>
<keyword evidence="3" id="KW-1185">Reference proteome</keyword>
<dbReference type="Proteomes" id="UP000053593">
    <property type="component" value="Unassembled WGS sequence"/>
</dbReference>
<protein>
    <submittedName>
        <fullName evidence="2">Uncharacterized protein</fullName>
    </submittedName>
</protein>
<evidence type="ECO:0000313" key="3">
    <source>
        <dbReference type="Proteomes" id="UP000053593"/>
    </source>
</evidence>
<name>A0A0D0CPV0_9AGAR</name>
<feature type="compositionally biased region" description="Basic and acidic residues" evidence="1">
    <location>
        <begin position="1"/>
        <end position="27"/>
    </location>
</feature>
<dbReference type="EMBL" id="KN834773">
    <property type="protein sequence ID" value="KIK60937.1"/>
    <property type="molecule type" value="Genomic_DNA"/>
</dbReference>